<evidence type="ECO:0000313" key="2">
    <source>
        <dbReference type="Proteomes" id="UP000095192"/>
    </source>
</evidence>
<dbReference type="AlphaFoldDB" id="A0A1D3D6J5"/>
<organism evidence="1 2">
    <name type="scientific">Cyclospora cayetanensis</name>
    <dbReference type="NCBI Taxonomy" id="88456"/>
    <lineage>
        <taxon>Eukaryota</taxon>
        <taxon>Sar</taxon>
        <taxon>Alveolata</taxon>
        <taxon>Apicomplexa</taxon>
        <taxon>Conoidasida</taxon>
        <taxon>Coccidia</taxon>
        <taxon>Eucoccidiorida</taxon>
        <taxon>Eimeriorina</taxon>
        <taxon>Eimeriidae</taxon>
        <taxon>Cyclospora</taxon>
    </lineage>
</organism>
<sequence>MLIFEISTACSTARFPYGGIAKKIADGRLETPSLSYSNRPPSSEFSDTFRQDVAHLEMREEMTLAGIKSEIWRQIAPAQKHPLKQI</sequence>
<proteinExistence type="predicted"/>
<dbReference type="Proteomes" id="UP000095192">
    <property type="component" value="Unassembled WGS sequence"/>
</dbReference>
<dbReference type="EMBL" id="JROU02000521">
    <property type="protein sequence ID" value="OEH79065.1"/>
    <property type="molecule type" value="Genomic_DNA"/>
</dbReference>
<accession>A0A1D3D6J5</accession>
<evidence type="ECO:0000313" key="1">
    <source>
        <dbReference type="EMBL" id="OEH79065.1"/>
    </source>
</evidence>
<dbReference type="VEuPathDB" id="ToxoDB:cyc_04108"/>
<protein>
    <submittedName>
        <fullName evidence="1">Uncharacterized protein</fullName>
    </submittedName>
</protein>
<dbReference type="InParanoid" id="A0A1D3D6J5"/>
<keyword evidence="2" id="KW-1185">Reference proteome</keyword>
<name>A0A1D3D6J5_9EIME</name>
<reference evidence="1 2" key="1">
    <citation type="journal article" date="2016" name="BMC Genomics">
        <title>Comparative genomics reveals Cyclospora cayetanensis possesses coccidia-like metabolism and invasion components but unique surface antigens.</title>
        <authorList>
            <person name="Liu S."/>
            <person name="Wang L."/>
            <person name="Zheng H."/>
            <person name="Xu Z."/>
            <person name="Roellig D.M."/>
            <person name="Li N."/>
            <person name="Frace M.A."/>
            <person name="Tang K."/>
            <person name="Arrowood M.J."/>
            <person name="Moss D.M."/>
            <person name="Zhang L."/>
            <person name="Feng Y."/>
            <person name="Xiao L."/>
        </authorList>
    </citation>
    <scope>NUCLEOTIDE SEQUENCE [LARGE SCALE GENOMIC DNA]</scope>
    <source>
        <strain evidence="1 2">CHN_HEN01</strain>
    </source>
</reference>
<comment type="caution">
    <text evidence="1">The sequence shown here is derived from an EMBL/GenBank/DDBJ whole genome shotgun (WGS) entry which is preliminary data.</text>
</comment>
<gene>
    <name evidence="1" type="ORF">cyc_04108</name>
</gene>